<dbReference type="SMART" id="SM00834">
    <property type="entry name" value="CxxC_CXXC_SSSS"/>
    <property type="match status" value="1"/>
</dbReference>
<accession>A0A9D1E7T3</accession>
<comment type="caution">
    <text evidence="2">The sequence shown here is derived from an EMBL/GenBank/DDBJ whole genome shotgun (WGS) entry which is preliminary data.</text>
</comment>
<dbReference type="AlphaFoldDB" id="A0A9D1E7T3"/>
<dbReference type="NCBIfam" id="TIGR02605">
    <property type="entry name" value="CxxC_CxxC_SSSS"/>
    <property type="match status" value="1"/>
</dbReference>
<sequence length="65" mass="7160">MPILQYKCPKCGKEFEELVKKYDDEILCPDCKVKAERSYSGSVWSATGKPAKKCSGHCSTCGGCH</sequence>
<evidence type="ECO:0000313" key="3">
    <source>
        <dbReference type="Proteomes" id="UP000823913"/>
    </source>
</evidence>
<dbReference type="EMBL" id="DVHK01000131">
    <property type="protein sequence ID" value="HIR67659.1"/>
    <property type="molecule type" value="Genomic_DNA"/>
</dbReference>
<gene>
    <name evidence="2" type="ORF">IAB94_06410</name>
</gene>
<dbReference type="InterPro" id="IPR013429">
    <property type="entry name" value="Regulatory_FmdB_Zinc_ribbon"/>
</dbReference>
<name>A0A9D1E7T3_9FIRM</name>
<reference evidence="2" key="1">
    <citation type="submission" date="2020-10" db="EMBL/GenBank/DDBJ databases">
        <authorList>
            <person name="Gilroy R."/>
        </authorList>
    </citation>
    <scope>NUCLEOTIDE SEQUENCE</scope>
    <source>
        <strain evidence="2">ChiW16-3235</strain>
    </source>
</reference>
<reference evidence="2" key="2">
    <citation type="journal article" date="2021" name="PeerJ">
        <title>Extensive microbial diversity within the chicken gut microbiome revealed by metagenomics and culture.</title>
        <authorList>
            <person name="Gilroy R."/>
            <person name="Ravi A."/>
            <person name="Getino M."/>
            <person name="Pursley I."/>
            <person name="Horton D.L."/>
            <person name="Alikhan N.F."/>
            <person name="Baker D."/>
            <person name="Gharbi K."/>
            <person name="Hall N."/>
            <person name="Watson M."/>
            <person name="Adriaenssens E.M."/>
            <person name="Foster-Nyarko E."/>
            <person name="Jarju S."/>
            <person name="Secka A."/>
            <person name="Antonio M."/>
            <person name="Oren A."/>
            <person name="Chaudhuri R.R."/>
            <person name="La Ragione R."/>
            <person name="Hildebrand F."/>
            <person name="Pallen M.J."/>
        </authorList>
    </citation>
    <scope>NUCLEOTIDE SEQUENCE</scope>
    <source>
        <strain evidence="2">ChiW16-3235</strain>
    </source>
</reference>
<feature type="domain" description="Putative regulatory protein FmdB zinc ribbon" evidence="1">
    <location>
        <begin position="1"/>
        <end position="40"/>
    </location>
</feature>
<organism evidence="2 3">
    <name type="scientific">Candidatus Coproplasma avicola</name>
    <dbReference type="NCBI Taxonomy" id="2840744"/>
    <lineage>
        <taxon>Bacteria</taxon>
        <taxon>Bacillati</taxon>
        <taxon>Bacillota</taxon>
        <taxon>Clostridia</taxon>
        <taxon>Eubacteriales</taxon>
        <taxon>Candidatus Coproplasma</taxon>
    </lineage>
</organism>
<evidence type="ECO:0000259" key="1">
    <source>
        <dbReference type="SMART" id="SM00834"/>
    </source>
</evidence>
<proteinExistence type="predicted"/>
<evidence type="ECO:0000313" key="2">
    <source>
        <dbReference type="EMBL" id="HIR67659.1"/>
    </source>
</evidence>
<dbReference type="Pfam" id="PF09723">
    <property type="entry name" value="Zn_ribbon_8"/>
    <property type="match status" value="1"/>
</dbReference>
<protein>
    <submittedName>
        <fullName evidence="2">Zinc ribbon domain-containing protein</fullName>
    </submittedName>
</protein>
<dbReference type="Gene3D" id="2.20.28.30">
    <property type="entry name" value="RNA polymerase ii, chain L"/>
    <property type="match status" value="1"/>
</dbReference>
<dbReference type="Proteomes" id="UP000823913">
    <property type="component" value="Unassembled WGS sequence"/>
</dbReference>